<reference evidence="1 2" key="1">
    <citation type="submission" date="2023-11" db="EMBL/GenBank/DDBJ databases">
        <title>Arctic aerobic anoxygenic photoheterotroph Sediminicoccus rosea KRV36 adapts its photosynthesis to long days of polar summer.</title>
        <authorList>
            <person name="Tomasch J."/>
            <person name="Kopejtka K."/>
            <person name="Bily T."/>
            <person name="Gardiner A.T."/>
            <person name="Gardian Z."/>
            <person name="Shivaramu S."/>
            <person name="Koblizek M."/>
            <person name="Engelhardt F."/>
            <person name="Kaftan D."/>
        </authorList>
    </citation>
    <scope>NUCLEOTIDE SEQUENCE [LARGE SCALE GENOMIC DNA]</scope>
    <source>
        <strain evidence="1 2">R-30</strain>
    </source>
</reference>
<evidence type="ECO:0000313" key="2">
    <source>
        <dbReference type="Proteomes" id="UP001305521"/>
    </source>
</evidence>
<accession>A0ABZ0PFR2</accession>
<organism evidence="1 2">
    <name type="scientific">Sediminicoccus rosea</name>
    <dbReference type="NCBI Taxonomy" id="1225128"/>
    <lineage>
        <taxon>Bacteria</taxon>
        <taxon>Pseudomonadati</taxon>
        <taxon>Pseudomonadota</taxon>
        <taxon>Alphaproteobacteria</taxon>
        <taxon>Acetobacterales</taxon>
        <taxon>Roseomonadaceae</taxon>
        <taxon>Sediminicoccus</taxon>
    </lineage>
</organism>
<dbReference type="EMBL" id="CP137852">
    <property type="protein sequence ID" value="WPB84237.1"/>
    <property type="molecule type" value="Genomic_DNA"/>
</dbReference>
<dbReference type="RefSeq" id="WP_318648193.1">
    <property type="nucleotide sequence ID" value="NZ_CP137852.1"/>
</dbReference>
<sequence length="68" mass="7595">MDAKQLTEGQRAYEAKRAAKAGMTLEAWLRDKEKRAKAEAEAAKVAAPEPPKKPGFFTRLLERAQKPL</sequence>
<evidence type="ECO:0000313" key="1">
    <source>
        <dbReference type="EMBL" id="WPB84237.1"/>
    </source>
</evidence>
<dbReference type="Proteomes" id="UP001305521">
    <property type="component" value="Chromosome"/>
</dbReference>
<gene>
    <name evidence="1" type="ORF">R9Z33_19330</name>
</gene>
<keyword evidence="2" id="KW-1185">Reference proteome</keyword>
<name>A0ABZ0PFR2_9PROT</name>
<protein>
    <submittedName>
        <fullName evidence="1">Uncharacterized protein</fullName>
    </submittedName>
</protein>
<proteinExistence type="predicted"/>